<feature type="region of interest" description="Disordered" evidence="1">
    <location>
        <begin position="233"/>
        <end position="259"/>
    </location>
</feature>
<reference evidence="2" key="1">
    <citation type="submission" date="2022-12" db="EMBL/GenBank/DDBJ databases">
        <authorList>
            <person name="Petersen C."/>
        </authorList>
    </citation>
    <scope>NUCLEOTIDE SEQUENCE</scope>
    <source>
        <strain evidence="2">IBT 16125</strain>
    </source>
</reference>
<protein>
    <submittedName>
        <fullName evidence="2">Uncharacterized protein</fullName>
    </submittedName>
</protein>
<organism evidence="2 3">
    <name type="scientific">Penicillium daleae</name>
    <dbReference type="NCBI Taxonomy" id="63821"/>
    <lineage>
        <taxon>Eukaryota</taxon>
        <taxon>Fungi</taxon>
        <taxon>Dikarya</taxon>
        <taxon>Ascomycota</taxon>
        <taxon>Pezizomycotina</taxon>
        <taxon>Eurotiomycetes</taxon>
        <taxon>Eurotiomycetidae</taxon>
        <taxon>Eurotiales</taxon>
        <taxon>Aspergillaceae</taxon>
        <taxon>Penicillium</taxon>
    </lineage>
</organism>
<feature type="compositionally biased region" description="Polar residues" evidence="1">
    <location>
        <begin position="250"/>
        <end position="259"/>
    </location>
</feature>
<dbReference type="AlphaFoldDB" id="A0AAD6CGH0"/>
<sequence>MKTTLALFCSDDALEEEPAINVDYLSHVWREEDIWVTRREKDSDITWLYGPWKCIEPSPPAHAAASQTSRESSQLPSAIRPALKRRTRLSFASCTTLAPQRTTNEPPVLEKDVPKTAAARAWLKFSWPQYLVSRLAASAVRYTNERYRRIWPQFPSTNRSKVHFDLEVQQCIAINSTITHDAAYNGDSSLLQNPRFDDASRVPGECYFFMDSSLFCEKSQGHTITQLPSIEVKSPPGSIEPRQGGADKFSINSPFHCSS</sequence>
<dbReference type="RefSeq" id="XP_056771684.1">
    <property type="nucleotide sequence ID" value="XM_056903917.1"/>
</dbReference>
<evidence type="ECO:0000313" key="2">
    <source>
        <dbReference type="EMBL" id="KAJ5464837.1"/>
    </source>
</evidence>
<evidence type="ECO:0000313" key="3">
    <source>
        <dbReference type="Proteomes" id="UP001213681"/>
    </source>
</evidence>
<dbReference type="EMBL" id="JAPVEA010000001">
    <property type="protein sequence ID" value="KAJ5464837.1"/>
    <property type="molecule type" value="Genomic_DNA"/>
</dbReference>
<dbReference type="Proteomes" id="UP001213681">
    <property type="component" value="Unassembled WGS sequence"/>
</dbReference>
<evidence type="ECO:0000256" key="1">
    <source>
        <dbReference type="SAM" id="MobiDB-lite"/>
    </source>
</evidence>
<dbReference type="GeneID" id="81594160"/>
<name>A0AAD6CGH0_9EURO</name>
<reference evidence="2" key="2">
    <citation type="journal article" date="2023" name="IMA Fungus">
        <title>Comparative genomic study of the Penicillium genus elucidates a diverse pangenome and 15 lateral gene transfer events.</title>
        <authorList>
            <person name="Petersen C."/>
            <person name="Sorensen T."/>
            <person name="Nielsen M.R."/>
            <person name="Sondergaard T.E."/>
            <person name="Sorensen J.L."/>
            <person name="Fitzpatrick D.A."/>
            <person name="Frisvad J.C."/>
            <person name="Nielsen K.L."/>
        </authorList>
    </citation>
    <scope>NUCLEOTIDE SEQUENCE</scope>
    <source>
        <strain evidence="2">IBT 16125</strain>
    </source>
</reference>
<keyword evidence="3" id="KW-1185">Reference proteome</keyword>
<proteinExistence type="predicted"/>
<comment type="caution">
    <text evidence="2">The sequence shown here is derived from an EMBL/GenBank/DDBJ whole genome shotgun (WGS) entry which is preliminary data.</text>
</comment>
<gene>
    <name evidence="2" type="ORF">N7458_000523</name>
</gene>
<accession>A0AAD6CGH0</accession>